<evidence type="ECO:0008006" key="5">
    <source>
        <dbReference type="Google" id="ProtNLM"/>
    </source>
</evidence>
<feature type="compositionally biased region" description="Basic and acidic residues" evidence="1">
    <location>
        <begin position="358"/>
        <end position="367"/>
    </location>
</feature>
<evidence type="ECO:0000256" key="1">
    <source>
        <dbReference type="SAM" id="MobiDB-lite"/>
    </source>
</evidence>
<proteinExistence type="predicted"/>
<keyword evidence="2" id="KW-0812">Transmembrane</keyword>
<protein>
    <recommendedName>
        <fullName evidence="5">DUF3352 domain-containing protein</fullName>
    </recommendedName>
</protein>
<organism evidence="3 4">
    <name type="scientific">Prosthecochloris ethylica</name>
    <dbReference type="NCBI Taxonomy" id="2743976"/>
    <lineage>
        <taxon>Bacteria</taxon>
        <taxon>Pseudomonadati</taxon>
        <taxon>Chlorobiota</taxon>
        <taxon>Chlorobiia</taxon>
        <taxon>Chlorobiales</taxon>
        <taxon>Chlorobiaceae</taxon>
        <taxon>Prosthecochloris</taxon>
    </lineage>
</organism>
<accession>A0ABR9XQ29</accession>
<comment type="caution">
    <text evidence="3">The sequence shown here is derived from an EMBL/GenBank/DDBJ whole genome shotgun (WGS) entry which is preliminary data.</text>
</comment>
<gene>
    <name evidence="3" type="ORF">INT08_02710</name>
</gene>
<evidence type="ECO:0000313" key="4">
    <source>
        <dbReference type="Proteomes" id="UP000619838"/>
    </source>
</evidence>
<reference evidence="3 4" key="1">
    <citation type="journal article" date="2020" name="Microorganisms">
        <title>Simultaneous Genome Sequencing of Prosthecochloris ethylica and Desulfuromonas acetoxidans within a Syntrophic Mixture Reveals Unique Pili and Protein Interactions.</title>
        <authorList>
            <person name="Kyndt J.A."/>
            <person name="Van Beeumen J.J."/>
            <person name="Meyer T.E."/>
        </authorList>
    </citation>
    <scope>NUCLEOTIDE SEQUENCE [LARGE SCALE GENOMIC DNA]</scope>
    <source>
        <strain evidence="3 4">N3</strain>
    </source>
</reference>
<feature type="region of interest" description="Disordered" evidence="1">
    <location>
        <begin position="335"/>
        <end position="373"/>
    </location>
</feature>
<dbReference type="Proteomes" id="UP000619838">
    <property type="component" value="Unassembled WGS sequence"/>
</dbReference>
<keyword evidence="2" id="KW-1133">Transmembrane helix</keyword>
<feature type="transmembrane region" description="Helical" evidence="2">
    <location>
        <begin position="23"/>
        <end position="44"/>
    </location>
</feature>
<sequence>MQTTPRTSDTPEHQKKPRKKPSLLLITVILGTIGLIGQLLWVNWPKPTAESEPLATELNEVIDRLPGTSDALIYLGLEDIRQSGFWQEALPDSIKQMNWLQFDTTLTALARENGFRPAQDIDTLLVQFQHRNSTTQDFLGIVWGDFPDGFDMQALEKRGRQATTIAGQRCAGLRDDLWICRPSERMVLLGSSSGILSRYLQKSSSFLERDSTTAALIGKAAYKSHLWFTLSSTNWTIGALQSLTSANKDLQTLGNLNRIRQLVLSLKLDDGIEGQSEWIYENRRSAYFASTFLWSALKLSSTPGTRTPPQIKQLLDNIDVMQNLESVMITADLPPELFSRNPDPASSSGTPGPAGAETEERRADAKPRSAPTP</sequence>
<evidence type="ECO:0000256" key="2">
    <source>
        <dbReference type="SAM" id="Phobius"/>
    </source>
</evidence>
<keyword evidence="2" id="KW-0472">Membrane</keyword>
<keyword evidence="4" id="KW-1185">Reference proteome</keyword>
<name>A0ABR9XQ29_9CHLB</name>
<dbReference type="RefSeq" id="WP_175187288.1">
    <property type="nucleotide sequence ID" value="NZ_JABVZQ010000006.1"/>
</dbReference>
<dbReference type="EMBL" id="JADGII010000003">
    <property type="protein sequence ID" value="MBF0636094.1"/>
    <property type="molecule type" value="Genomic_DNA"/>
</dbReference>
<evidence type="ECO:0000313" key="3">
    <source>
        <dbReference type="EMBL" id="MBF0636094.1"/>
    </source>
</evidence>